<evidence type="ECO:0000313" key="1">
    <source>
        <dbReference type="EMBL" id="GAL83576.1"/>
    </source>
</evidence>
<evidence type="ECO:0000313" key="2">
    <source>
        <dbReference type="Proteomes" id="UP000030185"/>
    </source>
</evidence>
<name>A0A098L9G6_9BACT</name>
<keyword evidence="2" id="KW-1185">Reference proteome</keyword>
<comment type="caution">
    <text evidence="1">The sequence shown here is derived from an EMBL/GenBank/DDBJ whole genome shotgun (WGS) entry which is preliminary data.</text>
</comment>
<sequence length="50" mass="5952">MINFPKLPKPINPNSFILEGENIDQKENNCSLNNTKMLFLFLMKRFFLTF</sequence>
<dbReference type="AlphaFoldDB" id="A0A098L9G6"/>
<accession>A0A098L9G6</accession>
<organism evidence="1 2">
    <name type="scientific">Sporocytophaga myxococcoides</name>
    <dbReference type="NCBI Taxonomy" id="153721"/>
    <lineage>
        <taxon>Bacteria</taxon>
        <taxon>Pseudomonadati</taxon>
        <taxon>Bacteroidota</taxon>
        <taxon>Cytophagia</taxon>
        <taxon>Cytophagales</taxon>
        <taxon>Cytophagaceae</taxon>
        <taxon>Sporocytophaga</taxon>
    </lineage>
</organism>
<reference evidence="1 2" key="1">
    <citation type="submission" date="2014-09" db="EMBL/GenBank/DDBJ databases">
        <title>Sporocytophaga myxococcoides PG-01 genome sequencing.</title>
        <authorList>
            <person name="Liu L."/>
            <person name="Gao P.J."/>
            <person name="Chen G.J."/>
            <person name="Wang L.S."/>
        </authorList>
    </citation>
    <scope>NUCLEOTIDE SEQUENCE [LARGE SCALE GENOMIC DNA]</scope>
    <source>
        <strain evidence="1 2">PG-01</strain>
    </source>
</reference>
<proteinExistence type="predicted"/>
<dbReference type="Proteomes" id="UP000030185">
    <property type="component" value="Unassembled WGS sequence"/>
</dbReference>
<protein>
    <submittedName>
        <fullName evidence="1">Uncharacterized protein</fullName>
    </submittedName>
</protein>
<dbReference type="EMBL" id="BBLT01000001">
    <property type="protein sequence ID" value="GAL83576.1"/>
    <property type="molecule type" value="Genomic_DNA"/>
</dbReference>
<gene>
    <name evidence="1" type="ORF">MYP_803</name>
</gene>